<dbReference type="InterPro" id="IPR000847">
    <property type="entry name" value="LysR_HTH_N"/>
</dbReference>
<evidence type="ECO:0000259" key="5">
    <source>
        <dbReference type="PROSITE" id="PS50931"/>
    </source>
</evidence>
<evidence type="ECO:0000313" key="8">
    <source>
        <dbReference type="EMBL" id="VFR53936.1"/>
    </source>
</evidence>
<dbReference type="GO" id="GO:0000976">
    <property type="term" value="F:transcription cis-regulatory region binding"/>
    <property type="evidence" value="ECO:0007669"/>
    <property type="project" value="TreeGrafter"/>
</dbReference>
<evidence type="ECO:0000313" key="9">
    <source>
        <dbReference type="EMBL" id="VFR75545.1"/>
    </source>
</evidence>
<dbReference type="PANTHER" id="PTHR30126:SF39">
    <property type="entry name" value="HTH-TYPE TRANSCRIPTIONAL REGULATOR CYSL"/>
    <property type="match status" value="1"/>
</dbReference>
<dbReference type="EMBL" id="CAADII010000014">
    <property type="protein sequence ID" value="VFR53936.1"/>
    <property type="molecule type" value="Genomic_DNA"/>
</dbReference>
<evidence type="ECO:0000256" key="3">
    <source>
        <dbReference type="ARBA" id="ARBA00023125"/>
    </source>
</evidence>
<dbReference type="InterPro" id="IPR036388">
    <property type="entry name" value="WH-like_DNA-bd_sf"/>
</dbReference>
<gene>
    <name evidence="6" type="ORF">AMP9_0472</name>
    <name evidence="7" type="ORF">ANT2_0459</name>
    <name evidence="10" type="ORF">ANT3_0460</name>
    <name evidence="8" type="ORF">BRI6_0475</name>
    <name evidence="9" type="ORF">BRI9_0532</name>
    <name evidence="12" type="ORF">IVO3_0531</name>
    <name evidence="11" type="ORF">RAN3_0462</name>
    <name evidence="13" type="ORF">RAN7_0471</name>
</gene>
<keyword evidence="4" id="KW-0804">Transcription</keyword>
<keyword evidence="2" id="KW-0805">Transcription regulation</keyword>
<dbReference type="AlphaFoldDB" id="A0A484NXN6"/>
<name>A0A484NXN6_9ZZZZ</name>
<proteinExistence type="inferred from homology"/>
<reference evidence="6" key="1">
    <citation type="submission" date="2019-03" db="EMBL/GenBank/DDBJ databases">
        <authorList>
            <person name="Danneels B."/>
        </authorList>
    </citation>
    <scope>NUCLEOTIDE SEQUENCE</scope>
</reference>
<organism evidence="6">
    <name type="scientific">plant metagenome</name>
    <dbReference type="NCBI Taxonomy" id="1297885"/>
    <lineage>
        <taxon>unclassified sequences</taxon>
        <taxon>metagenomes</taxon>
        <taxon>organismal metagenomes</taxon>
    </lineage>
</organism>
<dbReference type="EMBL" id="CAADIK010000040">
    <property type="protein sequence ID" value="VFR75545.1"/>
    <property type="molecule type" value="Genomic_DNA"/>
</dbReference>
<dbReference type="PROSITE" id="PS50931">
    <property type="entry name" value="HTH_LYSR"/>
    <property type="match status" value="1"/>
</dbReference>
<evidence type="ECO:0000313" key="13">
    <source>
        <dbReference type="EMBL" id="VFS31689.1"/>
    </source>
</evidence>
<dbReference type="FunFam" id="1.10.10.10:FF:000001">
    <property type="entry name" value="LysR family transcriptional regulator"/>
    <property type="match status" value="1"/>
</dbReference>
<evidence type="ECO:0000256" key="1">
    <source>
        <dbReference type="ARBA" id="ARBA00009437"/>
    </source>
</evidence>
<sequence length="307" mass="33388">MTFEQLRVFLEIVRSGSFTKAAARLGISQAAASAAVAALETRYKTHFLDRKNRQDQLTPAGHILLEEGEKLQAGFEAFRSRLAQLDQEHLGPLRLAASQTALRYWLPPLIETFARQHPQIELSLQEGSTTQVANAVAIGAADLGVLEQEWGESDFVVERLGTYRLVVVVGTRHPWSGRADIEWKDLPQSDWVSQQHGAAHHELFTQALAQAGLLPSEMEHIVRFPSPEAVVSAVQHGTSAAALPECAVASALATGALWRLPAVQLHGTWSALSYQGRALAPAARAFLGFLRDTLAREALDADAAAPR</sequence>
<evidence type="ECO:0000313" key="11">
    <source>
        <dbReference type="EMBL" id="VFR88721.1"/>
    </source>
</evidence>
<dbReference type="EMBL" id="CAADIO010000015">
    <property type="protein sequence ID" value="VFR88721.1"/>
    <property type="molecule type" value="Genomic_DNA"/>
</dbReference>
<dbReference type="SUPFAM" id="SSF46785">
    <property type="entry name" value="Winged helix' DNA-binding domain"/>
    <property type="match status" value="1"/>
</dbReference>
<dbReference type="Gene3D" id="3.40.190.290">
    <property type="match status" value="1"/>
</dbReference>
<dbReference type="InterPro" id="IPR005119">
    <property type="entry name" value="LysR_subst-bd"/>
</dbReference>
<dbReference type="EMBL" id="CAADIP010000053">
    <property type="protein sequence ID" value="VFR97251.1"/>
    <property type="molecule type" value="Genomic_DNA"/>
</dbReference>
<evidence type="ECO:0000313" key="7">
    <source>
        <dbReference type="EMBL" id="VFR44365.1"/>
    </source>
</evidence>
<evidence type="ECO:0000313" key="12">
    <source>
        <dbReference type="EMBL" id="VFR97251.1"/>
    </source>
</evidence>
<feature type="domain" description="HTH lysR-type" evidence="5">
    <location>
        <begin position="1"/>
        <end position="58"/>
    </location>
</feature>
<protein>
    <submittedName>
        <fullName evidence="6">LysR family transcriptional regulator YeiE</fullName>
    </submittedName>
</protein>
<evidence type="ECO:0000256" key="4">
    <source>
        <dbReference type="ARBA" id="ARBA00023163"/>
    </source>
</evidence>
<dbReference type="Gene3D" id="1.10.10.10">
    <property type="entry name" value="Winged helix-like DNA-binding domain superfamily/Winged helix DNA-binding domain"/>
    <property type="match status" value="1"/>
</dbReference>
<evidence type="ECO:0000313" key="10">
    <source>
        <dbReference type="EMBL" id="VFR75674.1"/>
    </source>
</evidence>
<dbReference type="EMBL" id="CAADHY010000008">
    <property type="protein sequence ID" value="VFR16957.1"/>
    <property type="molecule type" value="Genomic_DNA"/>
</dbReference>
<dbReference type="PANTHER" id="PTHR30126">
    <property type="entry name" value="HTH-TYPE TRANSCRIPTIONAL REGULATOR"/>
    <property type="match status" value="1"/>
</dbReference>
<evidence type="ECO:0000256" key="2">
    <source>
        <dbReference type="ARBA" id="ARBA00023015"/>
    </source>
</evidence>
<evidence type="ECO:0000313" key="6">
    <source>
        <dbReference type="EMBL" id="VFR16957.1"/>
    </source>
</evidence>
<dbReference type="GO" id="GO:0003700">
    <property type="term" value="F:DNA-binding transcription factor activity"/>
    <property type="evidence" value="ECO:0007669"/>
    <property type="project" value="InterPro"/>
</dbReference>
<dbReference type="SUPFAM" id="SSF53850">
    <property type="entry name" value="Periplasmic binding protein-like II"/>
    <property type="match status" value="1"/>
</dbReference>
<dbReference type="EMBL" id="CAADIG010000018">
    <property type="protein sequence ID" value="VFR44365.1"/>
    <property type="molecule type" value="Genomic_DNA"/>
</dbReference>
<dbReference type="InterPro" id="IPR036390">
    <property type="entry name" value="WH_DNA-bd_sf"/>
</dbReference>
<comment type="similarity">
    <text evidence="1">Belongs to the LysR transcriptional regulatory family.</text>
</comment>
<keyword evidence="3" id="KW-0238">DNA-binding</keyword>
<dbReference type="EMBL" id="CAADID010000025">
    <property type="protein sequence ID" value="VFR75674.1"/>
    <property type="molecule type" value="Genomic_DNA"/>
</dbReference>
<dbReference type="Pfam" id="PF00126">
    <property type="entry name" value="HTH_1"/>
    <property type="match status" value="1"/>
</dbReference>
<dbReference type="EMBL" id="CAADIZ010000064">
    <property type="protein sequence ID" value="VFS31689.1"/>
    <property type="molecule type" value="Genomic_DNA"/>
</dbReference>
<dbReference type="Pfam" id="PF03466">
    <property type="entry name" value="LysR_substrate"/>
    <property type="match status" value="1"/>
</dbReference>
<accession>A0A484NXN6</accession>